<comment type="caution">
    <text evidence="1">The sequence shown here is derived from an EMBL/GenBank/DDBJ whole genome shotgun (WGS) entry which is preliminary data.</text>
</comment>
<dbReference type="RefSeq" id="WP_186856996.1">
    <property type="nucleotide sequence ID" value="NZ_JACOON010000002.1"/>
</dbReference>
<keyword evidence="2" id="KW-1185">Reference proteome</keyword>
<accession>A0ABR7ECG2</accession>
<gene>
    <name evidence="1" type="ORF">H8S18_03860</name>
</gene>
<protein>
    <submittedName>
        <fullName evidence="1">Uncharacterized protein</fullName>
    </submittedName>
</protein>
<dbReference type="Proteomes" id="UP000606889">
    <property type="component" value="Unassembled WGS sequence"/>
</dbReference>
<evidence type="ECO:0000313" key="1">
    <source>
        <dbReference type="EMBL" id="MBC5647463.1"/>
    </source>
</evidence>
<reference evidence="1 2" key="1">
    <citation type="submission" date="2020-08" db="EMBL/GenBank/DDBJ databases">
        <title>Genome public.</title>
        <authorList>
            <person name="Liu C."/>
            <person name="Sun Q."/>
        </authorList>
    </citation>
    <scope>NUCLEOTIDE SEQUENCE [LARGE SCALE GENOMIC DNA]</scope>
    <source>
        <strain evidence="1 2">NSJ-35</strain>
    </source>
</reference>
<organism evidence="1 2">
    <name type="scientific">Christensenella tenuis</name>
    <dbReference type="NCBI Taxonomy" id="2763033"/>
    <lineage>
        <taxon>Bacteria</taxon>
        <taxon>Bacillati</taxon>
        <taxon>Bacillota</taxon>
        <taxon>Clostridia</taxon>
        <taxon>Christensenellales</taxon>
        <taxon>Christensenellaceae</taxon>
        <taxon>Christensenella</taxon>
    </lineage>
</organism>
<sequence length="66" mass="7530">MYDASSAIWTTADGSVLQVWGNKRISALSNGVFCHVDNGAEPDFTISRLEHFYDRKKLTEYINNLY</sequence>
<proteinExistence type="predicted"/>
<evidence type="ECO:0000313" key="2">
    <source>
        <dbReference type="Proteomes" id="UP000606889"/>
    </source>
</evidence>
<name>A0ABR7ECG2_9FIRM</name>
<dbReference type="EMBL" id="JACOON010000002">
    <property type="protein sequence ID" value="MBC5647463.1"/>
    <property type="molecule type" value="Genomic_DNA"/>
</dbReference>